<gene>
    <name evidence="1" type="ORF">GCM10011282_25360</name>
</gene>
<accession>A0ABQ2XIV5</accession>
<proteinExistence type="predicted"/>
<name>A0ABQ2XIV5_9BURK</name>
<keyword evidence="2" id="KW-1185">Reference proteome</keyword>
<sequence length="57" mass="6276">MQASIANSLAYLLAAKYIEKSKVAHYTLMRDFCFGLIGLTDKAVIDERIGVIGITEI</sequence>
<protein>
    <submittedName>
        <fullName evidence="1">Uncharacterized protein</fullName>
    </submittedName>
</protein>
<dbReference type="Proteomes" id="UP000620127">
    <property type="component" value="Unassembled WGS sequence"/>
</dbReference>
<reference evidence="2" key="1">
    <citation type="journal article" date="2019" name="Int. J. Syst. Evol. Microbiol.">
        <title>The Global Catalogue of Microorganisms (GCM) 10K type strain sequencing project: providing services to taxonomists for standard genome sequencing and annotation.</title>
        <authorList>
            <consortium name="The Broad Institute Genomics Platform"/>
            <consortium name="The Broad Institute Genome Sequencing Center for Infectious Disease"/>
            <person name="Wu L."/>
            <person name="Ma J."/>
        </authorList>
    </citation>
    <scope>NUCLEOTIDE SEQUENCE [LARGE SCALE GENOMIC DNA]</scope>
    <source>
        <strain evidence="2">KCTC 23916</strain>
    </source>
</reference>
<comment type="caution">
    <text evidence="1">The sequence shown here is derived from an EMBL/GenBank/DDBJ whole genome shotgun (WGS) entry which is preliminary data.</text>
</comment>
<dbReference type="EMBL" id="BMYT01000004">
    <property type="protein sequence ID" value="GGX18126.1"/>
    <property type="molecule type" value="Genomic_DNA"/>
</dbReference>
<evidence type="ECO:0000313" key="1">
    <source>
        <dbReference type="EMBL" id="GGX18126.1"/>
    </source>
</evidence>
<evidence type="ECO:0000313" key="2">
    <source>
        <dbReference type="Proteomes" id="UP000620127"/>
    </source>
</evidence>
<organism evidence="1 2">
    <name type="scientific">Undibacterium macrobrachii</name>
    <dbReference type="NCBI Taxonomy" id="1119058"/>
    <lineage>
        <taxon>Bacteria</taxon>
        <taxon>Pseudomonadati</taxon>
        <taxon>Pseudomonadota</taxon>
        <taxon>Betaproteobacteria</taxon>
        <taxon>Burkholderiales</taxon>
        <taxon>Oxalobacteraceae</taxon>
        <taxon>Undibacterium</taxon>
    </lineage>
</organism>